<name>A0A2V0RB18_9ZZZZ</name>
<evidence type="ECO:0000313" key="1">
    <source>
        <dbReference type="EMBL" id="GBH22304.1"/>
    </source>
</evidence>
<protein>
    <submittedName>
        <fullName evidence="1">Uncharacterized protein</fullName>
    </submittedName>
</protein>
<sequence length="114" mass="12080">MDDVYDFNAVEIFLRSITRVMPRAFTVGGHGAFTKELTAMYGDEEMTVAFRAMSFGDVARAVKKAGGLAKKSAKEIEPYMRGAGSMMSMLPGSAGLAGSALMTGSRVARGIGNM</sequence>
<organism evidence="1">
    <name type="scientific">viral metagenome</name>
    <dbReference type="NCBI Taxonomy" id="1070528"/>
    <lineage>
        <taxon>unclassified sequences</taxon>
        <taxon>metagenomes</taxon>
        <taxon>organismal metagenomes</taxon>
    </lineage>
</organism>
<dbReference type="AlphaFoldDB" id="A0A2V0RB18"/>
<accession>A0A2V0RB18</accession>
<proteinExistence type="predicted"/>
<comment type="caution">
    <text evidence="1">The sequence shown here is derived from an EMBL/GenBank/DDBJ whole genome shotgun (WGS) entry which is preliminary data.</text>
</comment>
<dbReference type="EMBL" id="BDQB01000193">
    <property type="protein sequence ID" value="GBH22304.1"/>
    <property type="molecule type" value="Genomic_RNA"/>
</dbReference>
<reference evidence="1" key="1">
    <citation type="submission" date="2017-04" db="EMBL/GenBank/DDBJ databases">
        <title>Unveiling RNA virosphere associated with marine microorganisms.</title>
        <authorList>
            <person name="Urayama S."/>
            <person name="Takaki Y."/>
            <person name="Nishi S."/>
            <person name="Yoshida Y."/>
            <person name="Deguchi S."/>
            <person name="Takai K."/>
            <person name="Nunoura T."/>
        </authorList>
    </citation>
    <scope>NUCLEOTIDE SEQUENCE</scope>
</reference>